<accession>A0A422QBY3</accession>
<protein>
    <submittedName>
        <fullName evidence="2">Uncharacterized protein</fullName>
    </submittedName>
</protein>
<dbReference type="AlphaFoldDB" id="A0A422QBY3"/>
<keyword evidence="3" id="KW-1185">Reference proteome</keyword>
<gene>
    <name evidence="2" type="ORF">Tco025E_00292</name>
</gene>
<comment type="caution">
    <text evidence="2">The sequence shown here is derived from an EMBL/GenBank/DDBJ whole genome shotgun (WGS) entry which is preliminary data.</text>
</comment>
<sequence>MFSRGGATKQTSSVQEQLLQLLQQQVAIEERLNGQRALMQRITEGFAVLREWATRHAHNDLSLHDLLVLEAYGGNRSCRSAASPSRKKEEAEEEEEVDGDKSNRGEPQSRGSGNPAWQQQQLLLLRGANRAYRSFIRARVLDEGCATPDSPVQFHTLTADSFYLLLPHLTEMLQEIAGPTPGAARMEPTGASVSRMCSLQPPSSPLLSPSGSHFYTSATEWCASLARVLRFLELGLKHFSEVLENSRLRPLLAQSLAQLQARGRDCGHTREEAVLQLCQRAGALREQLHRLAVEDSHKDDYENTAAHYSGLHLANLR</sequence>
<dbReference type="GeneID" id="40313903"/>
<reference evidence="2 3" key="1">
    <citation type="journal article" date="2018" name="BMC Genomics">
        <title>Genomic comparison of Trypanosoma conorhini and Trypanosoma rangeli to Trypanosoma cruzi strains of high and low virulence.</title>
        <authorList>
            <person name="Bradwell K.R."/>
            <person name="Koparde V.N."/>
            <person name="Matveyev A.V."/>
            <person name="Serrano M.G."/>
            <person name="Alves J.M."/>
            <person name="Parikh H."/>
            <person name="Huang B."/>
            <person name="Lee V."/>
            <person name="Espinosa-Alvarez O."/>
            <person name="Ortiz P.A."/>
            <person name="Costa-Martins A.G."/>
            <person name="Teixeira M.M."/>
            <person name="Buck G.A."/>
        </authorList>
    </citation>
    <scope>NUCLEOTIDE SEQUENCE [LARGE SCALE GENOMIC DNA]</scope>
    <source>
        <strain evidence="2 3">025E</strain>
    </source>
</reference>
<dbReference type="EMBL" id="MKKU01000005">
    <property type="protein sequence ID" value="RNF27490.1"/>
    <property type="molecule type" value="Genomic_DNA"/>
</dbReference>
<evidence type="ECO:0000313" key="3">
    <source>
        <dbReference type="Proteomes" id="UP000284403"/>
    </source>
</evidence>
<evidence type="ECO:0000313" key="2">
    <source>
        <dbReference type="EMBL" id="RNF27490.1"/>
    </source>
</evidence>
<feature type="compositionally biased region" description="Polar residues" evidence="1">
    <location>
        <begin position="105"/>
        <end position="116"/>
    </location>
</feature>
<organism evidence="2 3">
    <name type="scientific">Trypanosoma conorhini</name>
    <dbReference type="NCBI Taxonomy" id="83891"/>
    <lineage>
        <taxon>Eukaryota</taxon>
        <taxon>Discoba</taxon>
        <taxon>Euglenozoa</taxon>
        <taxon>Kinetoplastea</taxon>
        <taxon>Metakinetoplastina</taxon>
        <taxon>Trypanosomatida</taxon>
        <taxon>Trypanosomatidae</taxon>
        <taxon>Trypanosoma</taxon>
    </lineage>
</organism>
<feature type="region of interest" description="Disordered" evidence="1">
    <location>
        <begin position="76"/>
        <end position="116"/>
    </location>
</feature>
<dbReference type="OrthoDB" id="246884at2759"/>
<proteinExistence type="predicted"/>
<dbReference type="RefSeq" id="XP_029232696.1">
    <property type="nucleotide sequence ID" value="XM_029367236.1"/>
</dbReference>
<dbReference type="Proteomes" id="UP000284403">
    <property type="component" value="Unassembled WGS sequence"/>
</dbReference>
<name>A0A422QBY3_9TRYP</name>
<evidence type="ECO:0000256" key="1">
    <source>
        <dbReference type="SAM" id="MobiDB-lite"/>
    </source>
</evidence>